<keyword evidence="2" id="KW-1185">Reference proteome</keyword>
<evidence type="ECO:0000313" key="1">
    <source>
        <dbReference type="EMBL" id="MPC50357.1"/>
    </source>
</evidence>
<evidence type="ECO:0000313" key="2">
    <source>
        <dbReference type="Proteomes" id="UP000324222"/>
    </source>
</evidence>
<dbReference type="EMBL" id="VSRR010009454">
    <property type="protein sequence ID" value="MPC50357.1"/>
    <property type="molecule type" value="Genomic_DNA"/>
</dbReference>
<comment type="caution">
    <text evidence="1">The sequence shown here is derived from an EMBL/GenBank/DDBJ whole genome shotgun (WGS) entry which is preliminary data.</text>
</comment>
<sequence length="72" mass="8212">MYFLCSLDHNLVSSDDSFGSATQNFRHSWTRLQRFLRSPAVIPAWRSQQPPNASYGFPAFTQAKPVLTIHSQ</sequence>
<dbReference type="Proteomes" id="UP000324222">
    <property type="component" value="Unassembled WGS sequence"/>
</dbReference>
<reference evidence="1 2" key="1">
    <citation type="submission" date="2019-05" db="EMBL/GenBank/DDBJ databases">
        <title>Another draft genome of Portunus trituberculatus and its Hox gene families provides insights of decapod evolution.</title>
        <authorList>
            <person name="Jeong J.-H."/>
            <person name="Song I."/>
            <person name="Kim S."/>
            <person name="Choi T."/>
            <person name="Kim D."/>
            <person name="Ryu S."/>
            <person name="Kim W."/>
        </authorList>
    </citation>
    <scope>NUCLEOTIDE SEQUENCE [LARGE SCALE GENOMIC DNA]</scope>
    <source>
        <tissue evidence="1">Muscle</tissue>
    </source>
</reference>
<proteinExistence type="predicted"/>
<organism evidence="1 2">
    <name type="scientific">Portunus trituberculatus</name>
    <name type="common">Swimming crab</name>
    <name type="synonym">Neptunus trituberculatus</name>
    <dbReference type="NCBI Taxonomy" id="210409"/>
    <lineage>
        <taxon>Eukaryota</taxon>
        <taxon>Metazoa</taxon>
        <taxon>Ecdysozoa</taxon>
        <taxon>Arthropoda</taxon>
        <taxon>Crustacea</taxon>
        <taxon>Multicrustacea</taxon>
        <taxon>Malacostraca</taxon>
        <taxon>Eumalacostraca</taxon>
        <taxon>Eucarida</taxon>
        <taxon>Decapoda</taxon>
        <taxon>Pleocyemata</taxon>
        <taxon>Brachyura</taxon>
        <taxon>Eubrachyura</taxon>
        <taxon>Portunoidea</taxon>
        <taxon>Portunidae</taxon>
        <taxon>Portuninae</taxon>
        <taxon>Portunus</taxon>
    </lineage>
</organism>
<protein>
    <submittedName>
        <fullName evidence="1">Uncharacterized protein</fullName>
    </submittedName>
</protein>
<name>A0A5B7FY55_PORTR</name>
<accession>A0A5B7FY55</accession>
<gene>
    <name evidence="1" type="ORF">E2C01_044185</name>
</gene>
<dbReference type="AlphaFoldDB" id="A0A5B7FY55"/>